<gene>
    <name evidence="3" type="ORF">BOW53_12455</name>
</gene>
<dbReference type="EMBL" id="MPRL01000057">
    <property type="protein sequence ID" value="OOZ39191.1"/>
    <property type="molecule type" value="Genomic_DNA"/>
</dbReference>
<feature type="domain" description="VOC" evidence="2">
    <location>
        <begin position="9"/>
        <end position="126"/>
    </location>
</feature>
<dbReference type="InterPro" id="IPR004360">
    <property type="entry name" value="Glyas_Fos-R_dOase_dom"/>
</dbReference>
<keyword evidence="4" id="KW-1185">Reference proteome</keyword>
<dbReference type="InterPro" id="IPR018146">
    <property type="entry name" value="Glyoxalase_1_CS"/>
</dbReference>
<comment type="caution">
    <text evidence="3">The sequence shown here is derived from an EMBL/GenBank/DDBJ whole genome shotgun (WGS) entry which is preliminary data.</text>
</comment>
<dbReference type="PANTHER" id="PTHR36113:SF1">
    <property type="entry name" value="GLYOXALASE_BLEOMYCIN RESISTANCE PROTEIN_DIOXYGENASE"/>
    <property type="match status" value="1"/>
</dbReference>
<accession>A0A1T2L291</accession>
<dbReference type="InterPro" id="IPR037523">
    <property type="entry name" value="VOC_core"/>
</dbReference>
<dbReference type="CDD" id="cd06587">
    <property type="entry name" value="VOC"/>
    <property type="match status" value="1"/>
</dbReference>
<dbReference type="Gene3D" id="3.10.180.10">
    <property type="entry name" value="2,3-Dihydroxybiphenyl 1,2-Dioxygenase, domain 1"/>
    <property type="match status" value="1"/>
</dbReference>
<dbReference type="GO" id="GO:0004462">
    <property type="term" value="F:lactoylglutathione lyase activity"/>
    <property type="evidence" value="ECO:0007669"/>
    <property type="project" value="InterPro"/>
</dbReference>
<dbReference type="SUPFAM" id="SSF54593">
    <property type="entry name" value="Glyoxalase/Bleomycin resistance protein/Dihydroxybiphenyl dioxygenase"/>
    <property type="match status" value="1"/>
</dbReference>
<sequence length="133" mass="14937">MKRPNPTSGMRHVALYVADMGAAEHFYVELLGMTVEWRPDANNVYLTSGNDNVALHSSPEGYDTSGDQSLDHIGYILETMQDVDDWFEFLRANGVKMKTEPRTHRDGARSFYCLDPDGNTVQMIFHPPLAGQS</sequence>
<dbReference type="AlphaFoldDB" id="A0A1T2L291"/>
<dbReference type="Proteomes" id="UP000191110">
    <property type="component" value="Unassembled WGS sequence"/>
</dbReference>
<keyword evidence="1" id="KW-0479">Metal-binding</keyword>
<name>A0A1T2L291_9GAMM</name>
<dbReference type="InterPro" id="IPR051332">
    <property type="entry name" value="Fosfomycin_Res_Enzymes"/>
</dbReference>
<reference evidence="3 4" key="1">
    <citation type="submission" date="2016-11" db="EMBL/GenBank/DDBJ databases">
        <title>Mixed transmission modes and dynamic genome evolution in an obligate animal-bacterial symbiosis.</title>
        <authorList>
            <person name="Russell S.L."/>
            <person name="Corbett-Detig R.B."/>
            <person name="Cavanaugh C.M."/>
        </authorList>
    </citation>
    <scope>NUCLEOTIDE SEQUENCE [LARGE SCALE GENOMIC DNA]</scope>
    <source>
        <strain evidence="3">Sveles-Q1</strain>
    </source>
</reference>
<dbReference type="OrthoDB" id="9804944at2"/>
<organism evidence="3 4">
    <name type="scientific">Solemya pervernicosa gill symbiont</name>
    <dbReference type="NCBI Taxonomy" id="642797"/>
    <lineage>
        <taxon>Bacteria</taxon>
        <taxon>Pseudomonadati</taxon>
        <taxon>Pseudomonadota</taxon>
        <taxon>Gammaproteobacteria</taxon>
        <taxon>sulfur-oxidizing symbionts</taxon>
    </lineage>
</organism>
<proteinExistence type="predicted"/>
<evidence type="ECO:0000256" key="1">
    <source>
        <dbReference type="ARBA" id="ARBA00022723"/>
    </source>
</evidence>
<evidence type="ECO:0000313" key="4">
    <source>
        <dbReference type="Proteomes" id="UP000191110"/>
    </source>
</evidence>
<evidence type="ECO:0000259" key="2">
    <source>
        <dbReference type="PROSITE" id="PS51819"/>
    </source>
</evidence>
<dbReference type="PANTHER" id="PTHR36113">
    <property type="entry name" value="LYASE, PUTATIVE-RELATED-RELATED"/>
    <property type="match status" value="1"/>
</dbReference>
<evidence type="ECO:0000313" key="3">
    <source>
        <dbReference type="EMBL" id="OOZ39191.1"/>
    </source>
</evidence>
<dbReference type="InterPro" id="IPR029068">
    <property type="entry name" value="Glyas_Bleomycin-R_OHBP_Dase"/>
</dbReference>
<dbReference type="RefSeq" id="WP_078484412.1">
    <property type="nucleotide sequence ID" value="NZ_MPRL01000057.1"/>
</dbReference>
<protein>
    <submittedName>
        <fullName evidence="3">Glyoxalase</fullName>
    </submittedName>
</protein>
<dbReference type="PROSITE" id="PS00934">
    <property type="entry name" value="GLYOXALASE_I_1"/>
    <property type="match status" value="1"/>
</dbReference>
<dbReference type="PROSITE" id="PS51819">
    <property type="entry name" value="VOC"/>
    <property type="match status" value="1"/>
</dbReference>
<dbReference type="GO" id="GO:0046872">
    <property type="term" value="F:metal ion binding"/>
    <property type="evidence" value="ECO:0007669"/>
    <property type="project" value="UniProtKB-KW"/>
</dbReference>
<dbReference type="Pfam" id="PF00903">
    <property type="entry name" value="Glyoxalase"/>
    <property type="match status" value="1"/>
</dbReference>